<reference evidence="9 10" key="1">
    <citation type="submission" date="2019-04" db="EMBL/GenBank/DDBJ databases">
        <title>Draft genome sequences of Streptomyces avermitilis ATCC 31267.</title>
        <authorList>
            <person name="Komaki H."/>
            <person name="Tamura T."/>
            <person name="Hosoyama A."/>
        </authorList>
    </citation>
    <scope>NUCLEOTIDE SEQUENCE [LARGE SCALE GENOMIC DNA]</scope>
    <source>
        <strain evidence="9 10">ATCC 31267</strain>
    </source>
</reference>
<proteinExistence type="inferred from homology"/>
<comment type="caution">
    <text evidence="9">The sequence shown here is derived from an EMBL/GenBank/DDBJ whole genome shotgun (WGS) entry which is preliminary data.</text>
</comment>
<evidence type="ECO:0000256" key="7">
    <source>
        <dbReference type="RuleBase" id="RU000461"/>
    </source>
</evidence>
<evidence type="ECO:0000256" key="4">
    <source>
        <dbReference type="ARBA" id="ARBA00023002"/>
    </source>
</evidence>
<feature type="region of interest" description="Disordered" evidence="8">
    <location>
        <begin position="1"/>
        <end position="29"/>
    </location>
</feature>
<dbReference type="GO" id="GO:0020037">
    <property type="term" value="F:heme binding"/>
    <property type="evidence" value="ECO:0007669"/>
    <property type="project" value="InterPro"/>
</dbReference>
<dbReference type="GO" id="GO:0005506">
    <property type="term" value="F:iron ion binding"/>
    <property type="evidence" value="ECO:0007669"/>
    <property type="project" value="InterPro"/>
</dbReference>
<dbReference type="FunFam" id="1.10.630.10:FF:000018">
    <property type="entry name" value="Cytochrome P450 monooxygenase"/>
    <property type="match status" value="1"/>
</dbReference>
<evidence type="ECO:0000313" key="10">
    <source>
        <dbReference type="Proteomes" id="UP000299211"/>
    </source>
</evidence>
<dbReference type="AlphaFoldDB" id="A0A4D4MK74"/>
<comment type="similarity">
    <text evidence="1 7">Belongs to the cytochrome P450 family.</text>
</comment>
<protein>
    <submittedName>
        <fullName evidence="9">Biflaviolin synthase CYP158A2</fullName>
    </submittedName>
</protein>
<evidence type="ECO:0000256" key="1">
    <source>
        <dbReference type="ARBA" id="ARBA00010617"/>
    </source>
</evidence>
<dbReference type="PANTHER" id="PTHR46696">
    <property type="entry name" value="P450, PUTATIVE (EUROFUNG)-RELATED"/>
    <property type="match status" value="1"/>
</dbReference>
<evidence type="ECO:0000256" key="6">
    <source>
        <dbReference type="ARBA" id="ARBA00023033"/>
    </source>
</evidence>
<evidence type="ECO:0000256" key="8">
    <source>
        <dbReference type="SAM" id="MobiDB-lite"/>
    </source>
</evidence>
<dbReference type="Proteomes" id="UP000299211">
    <property type="component" value="Unassembled WGS sequence"/>
</dbReference>
<evidence type="ECO:0000256" key="3">
    <source>
        <dbReference type="ARBA" id="ARBA00022723"/>
    </source>
</evidence>
<name>A0A4D4MK74_STRAX</name>
<evidence type="ECO:0000256" key="2">
    <source>
        <dbReference type="ARBA" id="ARBA00022617"/>
    </source>
</evidence>
<dbReference type="InterPro" id="IPR001128">
    <property type="entry name" value="Cyt_P450"/>
</dbReference>
<keyword evidence="5 7" id="KW-0408">Iron</keyword>
<organism evidence="9 10">
    <name type="scientific">Streptomyces avermitilis</name>
    <dbReference type="NCBI Taxonomy" id="33903"/>
    <lineage>
        <taxon>Bacteria</taxon>
        <taxon>Bacillati</taxon>
        <taxon>Actinomycetota</taxon>
        <taxon>Actinomycetes</taxon>
        <taxon>Kitasatosporales</taxon>
        <taxon>Streptomycetaceae</taxon>
        <taxon>Streptomyces</taxon>
    </lineage>
</organism>
<dbReference type="GO" id="GO:0016705">
    <property type="term" value="F:oxidoreductase activity, acting on paired donors, with incorporation or reduction of molecular oxygen"/>
    <property type="evidence" value="ECO:0007669"/>
    <property type="project" value="InterPro"/>
</dbReference>
<dbReference type="InterPro" id="IPR036396">
    <property type="entry name" value="Cyt_P450_sf"/>
</dbReference>
<evidence type="ECO:0000313" key="9">
    <source>
        <dbReference type="EMBL" id="GDY71637.1"/>
    </source>
</evidence>
<dbReference type="PANTHER" id="PTHR46696:SF1">
    <property type="entry name" value="CYTOCHROME P450 YJIB-RELATED"/>
    <property type="match status" value="1"/>
</dbReference>
<dbReference type="EMBL" id="BJHY01000001">
    <property type="protein sequence ID" value="GDY71637.1"/>
    <property type="molecule type" value="Genomic_DNA"/>
</dbReference>
<dbReference type="Gene3D" id="1.10.630.10">
    <property type="entry name" value="Cytochrome P450"/>
    <property type="match status" value="1"/>
</dbReference>
<dbReference type="InterPro" id="IPR017972">
    <property type="entry name" value="Cyt_P450_CS"/>
</dbReference>
<keyword evidence="6 7" id="KW-0503">Monooxygenase</keyword>
<keyword evidence="3 7" id="KW-0479">Metal-binding</keyword>
<dbReference type="PROSITE" id="PS00086">
    <property type="entry name" value="CYTOCHROME_P450"/>
    <property type="match status" value="1"/>
</dbReference>
<dbReference type="PRINTS" id="PR00359">
    <property type="entry name" value="BP450"/>
</dbReference>
<dbReference type="Pfam" id="PF00067">
    <property type="entry name" value="p450"/>
    <property type="match status" value="1"/>
</dbReference>
<dbReference type="InterPro" id="IPR002397">
    <property type="entry name" value="Cyt_P450_B"/>
</dbReference>
<keyword evidence="2 7" id="KW-0349">Heme</keyword>
<keyword evidence="4 7" id="KW-0560">Oxidoreductase</keyword>
<sequence length="426" mass="46717">MASTAAGRPPDPTGRRTAMTSQPRTERPPVHVWEVEDLPALEFDPMMTTLLRDEPVSRIRLPFAGDMDAWLVTRYEDVKAVASDPRFSREALRDIKVTAISGHRVAGAAALNYTDPPYHTKLRKIVNKAFTGRHMKGLRPMTQQTADELLDAMEEQGPPADLMTHLHGPLPLAVVSDLLGVPREERDKFTVWPDQILNAGIGAEASMAAKAEVTAYVVELLRSRFGRAAEGTDDLAGVLAQAWEAGEIEQDEAVSLATAIVISGAHAVRYNSANMVYMLLTHPELMDRLRDDSGLVPQAVDELIRHIPHRNAVGIPRIAMEDVEVGGHVIPAGDAVYVSYLAANRDPAVFENPDAVDFDRQGVSHLSFGHGVHHCMGAMLARMESEVMVSSLLDRFPKLRLAGPPQDTVFQSKAFIRGPQTLVVTW</sequence>
<gene>
    <name evidence="9" type="primary">cyp158a2_1</name>
    <name evidence="9" type="ORF">SAV31267_011220</name>
</gene>
<evidence type="ECO:0000256" key="5">
    <source>
        <dbReference type="ARBA" id="ARBA00023004"/>
    </source>
</evidence>
<accession>A0A4D4MK74</accession>
<dbReference type="CDD" id="cd11031">
    <property type="entry name" value="Cyp158A-like"/>
    <property type="match status" value="1"/>
</dbReference>
<dbReference type="GO" id="GO:0004497">
    <property type="term" value="F:monooxygenase activity"/>
    <property type="evidence" value="ECO:0007669"/>
    <property type="project" value="UniProtKB-KW"/>
</dbReference>
<dbReference type="SUPFAM" id="SSF48264">
    <property type="entry name" value="Cytochrome P450"/>
    <property type="match status" value="1"/>
</dbReference>